<reference evidence="2" key="1">
    <citation type="submission" date="2022-10" db="EMBL/GenBank/DDBJ databases">
        <title>Novel sulphate-reducing endosymbionts in the free-living metamonad Anaeramoeba.</title>
        <authorList>
            <person name="Jerlstrom-Hultqvist J."/>
            <person name="Cepicka I."/>
            <person name="Gallot-Lavallee L."/>
            <person name="Salas-Leiva D."/>
            <person name="Curtis B.A."/>
            <person name="Zahonova K."/>
            <person name="Pipaliya S."/>
            <person name="Dacks J."/>
            <person name="Roger A.J."/>
        </authorList>
    </citation>
    <scope>NUCLEOTIDE SEQUENCE</scope>
    <source>
        <strain evidence="2">BMAN</strain>
    </source>
</reference>
<dbReference type="SUPFAM" id="SSF56300">
    <property type="entry name" value="Metallo-dependent phosphatases"/>
    <property type="match status" value="1"/>
</dbReference>
<name>A0A9Q0LSU7_ANAIG</name>
<sequence>MQKKTKKYFKQNYEEIKLEISIKENELPIQIASDIHLEMFETKESIPKNLIIAKAKILGLLGDIGLINNELLEYFLREISEKFEIIFFIAGNHEFYNHNAESILTYEEQLGKLERICSSFSNVYFLDNKSVKLTVKKEDCGDQVIRFLGTTLWSYIPDNLANQIENCLNDYSLIFKNKFEPITPKDTKSWFDENVNWIISEYILSKKNKESQVVVLSHHTPTLEGTSPIEEIGDIQHAFSSNLDSLLDREKTNISCWCCGHTHLKFDFMRNGTRVVSNPRGYYWETERSNYSPEFIIKIKI</sequence>
<dbReference type="Proteomes" id="UP001149090">
    <property type="component" value="Unassembled WGS sequence"/>
</dbReference>
<dbReference type="OrthoDB" id="550558at2759"/>
<evidence type="ECO:0000313" key="3">
    <source>
        <dbReference type="Proteomes" id="UP001149090"/>
    </source>
</evidence>
<protein>
    <submittedName>
        <fullName evidence="2">Ser/thr protein phosphatase superfamily</fullName>
    </submittedName>
</protein>
<feature type="domain" description="Calcineurin-like phosphoesterase" evidence="1">
    <location>
        <begin position="28"/>
        <end position="263"/>
    </location>
</feature>
<evidence type="ECO:0000259" key="1">
    <source>
        <dbReference type="Pfam" id="PF00149"/>
    </source>
</evidence>
<proteinExistence type="predicted"/>
<keyword evidence="3" id="KW-1185">Reference proteome</keyword>
<dbReference type="InterPro" id="IPR029052">
    <property type="entry name" value="Metallo-depent_PP-like"/>
</dbReference>
<dbReference type="Pfam" id="PF00149">
    <property type="entry name" value="Metallophos"/>
    <property type="match status" value="1"/>
</dbReference>
<gene>
    <name evidence="2" type="ORF">M0811_06235</name>
</gene>
<dbReference type="GO" id="GO:0016787">
    <property type="term" value="F:hydrolase activity"/>
    <property type="evidence" value="ECO:0007669"/>
    <property type="project" value="InterPro"/>
</dbReference>
<evidence type="ECO:0000313" key="2">
    <source>
        <dbReference type="EMBL" id="KAJ5076655.1"/>
    </source>
</evidence>
<accession>A0A9Q0LSU7</accession>
<dbReference type="AlphaFoldDB" id="A0A9Q0LSU7"/>
<dbReference type="Gene3D" id="3.60.21.10">
    <property type="match status" value="1"/>
</dbReference>
<dbReference type="PANTHER" id="PTHR37844:SF2">
    <property type="entry name" value="SER_THR PROTEIN PHOSPHATASE SUPERFAMILY (AFU_ORTHOLOGUE AFUA_1G14840)"/>
    <property type="match status" value="1"/>
</dbReference>
<comment type="caution">
    <text evidence="2">The sequence shown here is derived from an EMBL/GenBank/DDBJ whole genome shotgun (WGS) entry which is preliminary data.</text>
</comment>
<dbReference type="EMBL" id="JAPDFW010000060">
    <property type="protein sequence ID" value="KAJ5076655.1"/>
    <property type="molecule type" value="Genomic_DNA"/>
</dbReference>
<dbReference type="OMA" id="FTHHSPV"/>
<organism evidence="2 3">
    <name type="scientific">Anaeramoeba ignava</name>
    <name type="common">Anaerobic marine amoeba</name>
    <dbReference type="NCBI Taxonomy" id="1746090"/>
    <lineage>
        <taxon>Eukaryota</taxon>
        <taxon>Metamonada</taxon>
        <taxon>Anaeramoebidae</taxon>
        <taxon>Anaeramoeba</taxon>
    </lineage>
</organism>
<dbReference type="InterPro" id="IPR004843">
    <property type="entry name" value="Calcineurin-like_PHP"/>
</dbReference>
<dbReference type="PANTHER" id="PTHR37844">
    <property type="entry name" value="SER/THR PROTEIN PHOSPHATASE SUPERFAMILY (AFU_ORTHOLOGUE AFUA_1G14840)"/>
    <property type="match status" value="1"/>
</dbReference>